<dbReference type="InterPro" id="IPR001320">
    <property type="entry name" value="Iontro_rcpt_C"/>
</dbReference>
<evidence type="ECO:0000313" key="9">
    <source>
        <dbReference type="Proteomes" id="UP000186074"/>
    </source>
</evidence>
<dbReference type="InterPro" id="IPR001638">
    <property type="entry name" value="Solute-binding_3/MltF_N"/>
</dbReference>
<protein>
    <submittedName>
        <fullName evidence="8">Amino acid ABC transporter substrate-binding protein</fullName>
    </submittedName>
</protein>
<accession>A0A1P8KPK5</accession>
<feature type="domain" description="Ionotropic glutamate receptor C-terminal" evidence="7">
    <location>
        <begin position="44"/>
        <end position="270"/>
    </location>
</feature>
<dbReference type="SMART" id="SM00079">
    <property type="entry name" value="PBPe"/>
    <property type="match status" value="1"/>
</dbReference>
<dbReference type="SUPFAM" id="SSF53850">
    <property type="entry name" value="Periplasmic binding protein-like II"/>
    <property type="match status" value="1"/>
</dbReference>
<dbReference type="PANTHER" id="PTHR35936">
    <property type="entry name" value="MEMBRANE-BOUND LYTIC MUREIN TRANSGLYCOSYLASE F"/>
    <property type="match status" value="1"/>
</dbReference>
<evidence type="ECO:0000259" key="7">
    <source>
        <dbReference type="SMART" id="SM00079"/>
    </source>
</evidence>
<gene>
    <name evidence="8" type="ORF">LPB137_12130</name>
</gene>
<proteinExistence type="inferred from homology"/>
<dbReference type="Pfam" id="PF00497">
    <property type="entry name" value="SBP_bac_3"/>
    <property type="match status" value="1"/>
</dbReference>
<evidence type="ECO:0000256" key="4">
    <source>
        <dbReference type="RuleBase" id="RU003744"/>
    </source>
</evidence>
<dbReference type="PANTHER" id="PTHR35936:SF38">
    <property type="entry name" value="GLUTAMINE-BINDING PERIPLASMIC PROTEIN"/>
    <property type="match status" value="1"/>
</dbReference>
<dbReference type="SMART" id="SM00062">
    <property type="entry name" value="PBPb"/>
    <property type="match status" value="1"/>
</dbReference>
<dbReference type="OrthoDB" id="6192933at2"/>
<dbReference type="Proteomes" id="UP000186074">
    <property type="component" value="Chromosome"/>
</dbReference>
<dbReference type="GO" id="GO:0015276">
    <property type="term" value="F:ligand-gated monoatomic ion channel activity"/>
    <property type="evidence" value="ECO:0007669"/>
    <property type="project" value="InterPro"/>
</dbReference>
<dbReference type="GO" id="GO:0016020">
    <property type="term" value="C:membrane"/>
    <property type="evidence" value="ECO:0007669"/>
    <property type="project" value="InterPro"/>
</dbReference>
<dbReference type="PROSITE" id="PS01039">
    <property type="entry name" value="SBP_BACTERIAL_3"/>
    <property type="match status" value="1"/>
</dbReference>
<feature type="chain" id="PRO_5013134410" evidence="5">
    <location>
        <begin position="26"/>
        <end position="278"/>
    </location>
</feature>
<keyword evidence="9" id="KW-1185">Reference proteome</keyword>
<evidence type="ECO:0000313" key="8">
    <source>
        <dbReference type="EMBL" id="APW66544.1"/>
    </source>
</evidence>
<dbReference type="EMBL" id="CP019070">
    <property type="protein sequence ID" value="APW66544.1"/>
    <property type="molecule type" value="Genomic_DNA"/>
</dbReference>
<comment type="subcellular location">
    <subcellularLocation>
        <location evidence="1">Cell envelope</location>
    </subcellularLocation>
</comment>
<evidence type="ECO:0000256" key="5">
    <source>
        <dbReference type="SAM" id="SignalP"/>
    </source>
</evidence>
<name>A0A1P8KPK5_9BACT</name>
<sequence>MRNLVKKFLVAVFAISTLFVANSSADDINLWKNSTLNKILQRGELRVGMEPGYMPFEMKDKKGRIIGYDVDMAKKMAKEMGVKLKLVPTAWDGIIAGLLTNKYDIIMSGMTITQQRNLKINFADPYVVVGQTIMIRKELAGKIKSAADLDKPEYTVVSKLGVTGEIATRKFFKNAKIITFETESDAVSEVLNGKADGVVYDQPYNIVFMSDKGKDKLVHLDTPLTYEPLGWAIRKGDPDFLNWLNNFLRQMKGDKVVDFHGKLNEKWLRDTKWLKRVQ</sequence>
<dbReference type="RefSeq" id="WP_076088430.1">
    <property type="nucleotide sequence ID" value="NZ_CP019070.1"/>
</dbReference>
<comment type="similarity">
    <text evidence="2 4">Belongs to the bacterial solute-binding protein 3 family.</text>
</comment>
<evidence type="ECO:0000256" key="2">
    <source>
        <dbReference type="ARBA" id="ARBA00010333"/>
    </source>
</evidence>
<keyword evidence="3 5" id="KW-0732">Signal</keyword>
<dbReference type="GO" id="GO:0030313">
    <property type="term" value="C:cell envelope"/>
    <property type="evidence" value="ECO:0007669"/>
    <property type="project" value="UniProtKB-SubCell"/>
</dbReference>
<reference evidence="8 9" key="1">
    <citation type="submission" date="2017-01" db="EMBL/GenBank/DDBJ databases">
        <title>Genome sequencing of Arcobacter sp. LPB0137.</title>
        <authorList>
            <person name="Lee G.-W."/>
            <person name="Yi H."/>
        </authorList>
    </citation>
    <scope>NUCLEOTIDE SEQUENCE [LARGE SCALE GENOMIC DNA]</scope>
    <source>
        <strain evidence="8 9">LPB0137</strain>
    </source>
</reference>
<dbReference type="Gene3D" id="3.40.190.10">
    <property type="entry name" value="Periplasmic binding protein-like II"/>
    <property type="match status" value="2"/>
</dbReference>
<feature type="domain" description="Solute-binding protein family 3/N-terminal" evidence="6">
    <location>
        <begin position="44"/>
        <end position="270"/>
    </location>
</feature>
<dbReference type="AlphaFoldDB" id="A0A1P8KPK5"/>
<evidence type="ECO:0000256" key="1">
    <source>
        <dbReference type="ARBA" id="ARBA00004196"/>
    </source>
</evidence>
<dbReference type="STRING" id="1850254.LPB137_12130"/>
<dbReference type="InterPro" id="IPR018313">
    <property type="entry name" value="SBP_3_CS"/>
</dbReference>
<feature type="signal peptide" evidence="5">
    <location>
        <begin position="1"/>
        <end position="25"/>
    </location>
</feature>
<dbReference type="CDD" id="cd13629">
    <property type="entry name" value="PBP2_Dsm1740"/>
    <property type="match status" value="1"/>
</dbReference>
<organism evidence="8 9">
    <name type="scientific">Poseidonibacter parvus</name>
    <dbReference type="NCBI Taxonomy" id="1850254"/>
    <lineage>
        <taxon>Bacteria</taxon>
        <taxon>Pseudomonadati</taxon>
        <taxon>Campylobacterota</taxon>
        <taxon>Epsilonproteobacteria</taxon>
        <taxon>Campylobacterales</taxon>
        <taxon>Arcobacteraceae</taxon>
        <taxon>Poseidonibacter</taxon>
    </lineage>
</organism>
<evidence type="ECO:0000259" key="6">
    <source>
        <dbReference type="SMART" id="SM00062"/>
    </source>
</evidence>
<evidence type="ECO:0000256" key="3">
    <source>
        <dbReference type="ARBA" id="ARBA00022729"/>
    </source>
</evidence>
<dbReference type="KEGG" id="alp:LPB137_12130"/>